<gene>
    <name evidence="1" type="ORF">LTR16_007732</name>
</gene>
<accession>A0ABR0M3W2</accession>
<dbReference type="EMBL" id="JAVRRA010001702">
    <property type="protein sequence ID" value="KAK5279387.1"/>
    <property type="molecule type" value="Genomic_DNA"/>
</dbReference>
<keyword evidence="2" id="KW-1185">Reference proteome</keyword>
<proteinExistence type="predicted"/>
<evidence type="ECO:0000313" key="2">
    <source>
        <dbReference type="Proteomes" id="UP001357485"/>
    </source>
</evidence>
<feature type="non-terminal residue" evidence="1">
    <location>
        <position position="1"/>
    </location>
</feature>
<comment type="caution">
    <text evidence="1">The sequence shown here is derived from an EMBL/GenBank/DDBJ whole genome shotgun (WGS) entry which is preliminary data.</text>
</comment>
<reference evidence="1 2" key="1">
    <citation type="submission" date="2023-08" db="EMBL/GenBank/DDBJ databases">
        <title>Black Yeasts Isolated from many extreme environments.</title>
        <authorList>
            <person name="Coleine C."/>
            <person name="Stajich J.E."/>
            <person name="Selbmann L."/>
        </authorList>
    </citation>
    <scope>NUCLEOTIDE SEQUENCE [LARGE SCALE GENOMIC DNA]</scope>
    <source>
        <strain evidence="1 2">CCFEE 536</strain>
    </source>
</reference>
<organism evidence="1 2">
    <name type="scientific">Cryomyces antarcticus</name>
    <dbReference type="NCBI Taxonomy" id="329879"/>
    <lineage>
        <taxon>Eukaryota</taxon>
        <taxon>Fungi</taxon>
        <taxon>Dikarya</taxon>
        <taxon>Ascomycota</taxon>
        <taxon>Pezizomycotina</taxon>
        <taxon>Dothideomycetes</taxon>
        <taxon>Dothideomycetes incertae sedis</taxon>
        <taxon>Cryomyces</taxon>
    </lineage>
</organism>
<protein>
    <submittedName>
        <fullName evidence="1">Uncharacterized protein</fullName>
    </submittedName>
</protein>
<sequence length="108" mass="11951">LTCSNYSAQDDRYDLQTLVSLAPRSCSSEFLRWLHDFHTKERSTTQSSKPMQRTILTRVYHRVPTTMATTAVHAIVGASASQPTFLGLSAGATGMNGTKADMSRKWLV</sequence>
<name>A0ABR0M3W2_9PEZI</name>
<evidence type="ECO:0000313" key="1">
    <source>
        <dbReference type="EMBL" id="KAK5279387.1"/>
    </source>
</evidence>
<dbReference type="Proteomes" id="UP001357485">
    <property type="component" value="Unassembled WGS sequence"/>
</dbReference>